<dbReference type="GO" id="GO:0006772">
    <property type="term" value="P:thiamine metabolic process"/>
    <property type="evidence" value="ECO:0007669"/>
    <property type="project" value="UniProtKB-UniRule"/>
</dbReference>
<sequence length="221" mass="24311">MQVVIIGGGSVDTETAIRVIRREKAYIIAADRGLDYCRLLHIRPDLAVGDFDSVSAGTKELLDEFARSGIRIIELNPIKDDTDLEAALDIAMRINCDTINILGATGSRVDHILGNLTLLKKAKRNGKNAVIYDRTNRIRMISGGEKFTLAKKDQYGKYISLFPLFGECQGVSATGVFYPLDGKDIGGEDGYFTLTISNEITEDKAAFFVEKGDLLVIESRD</sequence>
<dbReference type="Pfam" id="PF04263">
    <property type="entry name" value="TPK_catalytic"/>
    <property type="match status" value="1"/>
</dbReference>
<dbReference type="NCBIfam" id="TIGR01378">
    <property type="entry name" value="thi_PPkinase"/>
    <property type="match status" value="1"/>
</dbReference>
<dbReference type="InterPro" id="IPR007371">
    <property type="entry name" value="TPK_catalytic"/>
</dbReference>
<dbReference type="GO" id="GO:0005524">
    <property type="term" value="F:ATP binding"/>
    <property type="evidence" value="ECO:0007669"/>
    <property type="project" value="UniProtKB-KW"/>
</dbReference>
<keyword evidence="1 7" id="KW-0808">Transferase</keyword>
<dbReference type="InterPro" id="IPR006282">
    <property type="entry name" value="Thi_PPkinase"/>
</dbReference>
<name>A0A6N7IXY4_9FIRM</name>
<dbReference type="InterPro" id="IPR036371">
    <property type="entry name" value="TPK_B1-bd_sf"/>
</dbReference>
<proteinExistence type="predicted"/>
<dbReference type="EC" id="2.7.6.2" evidence="5"/>
<dbReference type="GO" id="GO:0004788">
    <property type="term" value="F:thiamine diphosphokinase activity"/>
    <property type="evidence" value="ECO:0007669"/>
    <property type="project" value="UniProtKB-UniRule"/>
</dbReference>
<gene>
    <name evidence="7" type="ORF">FRC54_04610</name>
</gene>
<dbReference type="CDD" id="cd07995">
    <property type="entry name" value="TPK"/>
    <property type="match status" value="1"/>
</dbReference>
<dbReference type="SUPFAM" id="SSF63999">
    <property type="entry name" value="Thiamin pyrophosphokinase, catalytic domain"/>
    <property type="match status" value="1"/>
</dbReference>
<dbReference type="GO" id="GO:0009229">
    <property type="term" value="P:thiamine diphosphate biosynthetic process"/>
    <property type="evidence" value="ECO:0007669"/>
    <property type="project" value="InterPro"/>
</dbReference>
<dbReference type="GO" id="GO:0030975">
    <property type="term" value="F:thiamine binding"/>
    <property type="evidence" value="ECO:0007669"/>
    <property type="project" value="InterPro"/>
</dbReference>
<dbReference type="InterPro" id="IPR053149">
    <property type="entry name" value="TPK"/>
</dbReference>
<feature type="domain" description="Thiamin pyrophosphokinase thiamin-binding" evidence="6">
    <location>
        <begin position="145"/>
        <end position="215"/>
    </location>
</feature>
<dbReference type="PANTHER" id="PTHR41299:SF1">
    <property type="entry name" value="THIAMINE PYROPHOSPHOKINASE"/>
    <property type="match status" value="1"/>
</dbReference>
<dbReference type="PANTHER" id="PTHR41299">
    <property type="entry name" value="THIAMINE PYROPHOSPHOKINASE"/>
    <property type="match status" value="1"/>
</dbReference>
<evidence type="ECO:0000256" key="2">
    <source>
        <dbReference type="ARBA" id="ARBA00022741"/>
    </source>
</evidence>
<evidence type="ECO:0000256" key="5">
    <source>
        <dbReference type="NCBIfam" id="TIGR01378"/>
    </source>
</evidence>
<accession>A0A6N7IXY4</accession>
<evidence type="ECO:0000256" key="3">
    <source>
        <dbReference type="ARBA" id="ARBA00022777"/>
    </source>
</evidence>
<reference evidence="7" key="1">
    <citation type="journal article" date="2020" name="Appl. Environ. Microbiol.">
        <title>Medium-Chain Fatty Acid Synthesis by 'Candidatus Weimeria bifida' gen. nov., sp. nov., and 'Candidatus Pseudoramibacter fermentans' sp. nov.</title>
        <authorList>
            <person name="Scarborough M.J."/>
            <person name="Myers K.S."/>
            <person name="Donohue T.J."/>
            <person name="Noguera D.R."/>
        </authorList>
    </citation>
    <scope>NUCLEOTIDE SEQUENCE</scope>
    <source>
        <strain evidence="7">LCO1.1</strain>
    </source>
</reference>
<keyword evidence="3" id="KW-0418">Kinase</keyword>
<dbReference type="InterPro" id="IPR007373">
    <property type="entry name" value="Thiamin_PyroPKinase_B1-bd"/>
</dbReference>
<protein>
    <recommendedName>
        <fullName evidence="5">Thiamine diphosphokinase</fullName>
        <ecNumber evidence="5">2.7.6.2</ecNumber>
    </recommendedName>
</protein>
<dbReference type="InterPro" id="IPR036759">
    <property type="entry name" value="TPK_catalytic_sf"/>
</dbReference>
<dbReference type="EMBL" id="VOGC01000004">
    <property type="protein sequence ID" value="MQN01214.1"/>
    <property type="molecule type" value="Genomic_DNA"/>
</dbReference>
<keyword evidence="8" id="KW-1185">Reference proteome</keyword>
<dbReference type="SUPFAM" id="SSF63862">
    <property type="entry name" value="Thiamin pyrophosphokinase, substrate-binding domain"/>
    <property type="match status" value="1"/>
</dbReference>
<comment type="caution">
    <text evidence="7">The sequence shown here is derived from an EMBL/GenBank/DDBJ whole genome shotgun (WGS) entry which is preliminary data.</text>
</comment>
<keyword evidence="4" id="KW-0067">ATP-binding</keyword>
<dbReference type="Gene3D" id="3.40.50.10240">
    <property type="entry name" value="Thiamin pyrophosphokinase, catalytic domain"/>
    <property type="match status" value="1"/>
</dbReference>
<dbReference type="AlphaFoldDB" id="A0A6N7IXY4"/>
<dbReference type="GO" id="GO:0016301">
    <property type="term" value="F:kinase activity"/>
    <property type="evidence" value="ECO:0007669"/>
    <property type="project" value="UniProtKB-KW"/>
</dbReference>
<evidence type="ECO:0000313" key="8">
    <source>
        <dbReference type="Proteomes" id="UP000460257"/>
    </source>
</evidence>
<evidence type="ECO:0000256" key="1">
    <source>
        <dbReference type="ARBA" id="ARBA00022679"/>
    </source>
</evidence>
<dbReference type="Proteomes" id="UP000460257">
    <property type="component" value="Unassembled WGS sequence"/>
</dbReference>
<evidence type="ECO:0000313" key="7">
    <source>
        <dbReference type="EMBL" id="MQN01214.1"/>
    </source>
</evidence>
<evidence type="ECO:0000259" key="6">
    <source>
        <dbReference type="SMART" id="SM00983"/>
    </source>
</evidence>
<dbReference type="Pfam" id="PF04265">
    <property type="entry name" value="TPK_B1_binding"/>
    <property type="match status" value="1"/>
</dbReference>
<keyword evidence="2" id="KW-0547">Nucleotide-binding</keyword>
<organism evidence="7 8">
    <name type="scientific">Candidatus Weimeria bifida</name>
    <dbReference type="NCBI Taxonomy" id="2599074"/>
    <lineage>
        <taxon>Bacteria</taxon>
        <taxon>Bacillati</taxon>
        <taxon>Bacillota</taxon>
        <taxon>Clostridia</taxon>
        <taxon>Lachnospirales</taxon>
        <taxon>Lachnospiraceae</taxon>
        <taxon>Candidatus Weimeria</taxon>
    </lineage>
</organism>
<evidence type="ECO:0000256" key="4">
    <source>
        <dbReference type="ARBA" id="ARBA00022840"/>
    </source>
</evidence>
<dbReference type="SMART" id="SM00983">
    <property type="entry name" value="TPK_B1_binding"/>
    <property type="match status" value="1"/>
</dbReference>